<keyword evidence="5" id="KW-0210">Decarboxylase</keyword>
<dbReference type="EC" id="4.1.1.48" evidence="3"/>
<dbReference type="Gene3D" id="3.20.20.70">
    <property type="entry name" value="Aldolase class I"/>
    <property type="match status" value="1"/>
</dbReference>
<dbReference type="CDD" id="cd00331">
    <property type="entry name" value="IGPS"/>
    <property type="match status" value="1"/>
</dbReference>
<dbReference type="InterPro" id="IPR011060">
    <property type="entry name" value="RibuloseP-bd_barrel"/>
</dbReference>
<keyword evidence="7" id="KW-0057">Aromatic amino acid biosynthesis</keyword>
<reference evidence="10" key="1">
    <citation type="submission" date="2018-05" db="EMBL/GenBank/DDBJ databases">
        <authorList>
            <person name="Lanie J.A."/>
            <person name="Ng W.-L."/>
            <person name="Kazmierczak K.M."/>
            <person name="Andrzejewski T.M."/>
            <person name="Davidsen T.M."/>
            <person name="Wayne K.J."/>
            <person name="Tettelin H."/>
            <person name="Glass J.I."/>
            <person name="Rusch D."/>
            <person name="Podicherti R."/>
            <person name="Tsui H.-C.T."/>
            <person name="Winkler M.E."/>
        </authorList>
    </citation>
    <scope>NUCLEOTIDE SEQUENCE</scope>
</reference>
<evidence type="ECO:0000256" key="4">
    <source>
        <dbReference type="ARBA" id="ARBA00022605"/>
    </source>
</evidence>
<dbReference type="SUPFAM" id="SSF51366">
    <property type="entry name" value="Ribulose-phoshate binding barrel"/>
    <property type="match status" value="1"/>
</dbReference>
<evidence type="ECO:0000256" key="3">
    <source>
        <dbReference type="ARBA" id="ARBA00012362"/>
    </source>
</evidence>
<dbReference type="InterPro" id="IPR013798">
    <property type="entry name" value="Indole-3-glycerol_P_synth_dom"/>
</dbReference>
<feature type="domain" description="Indole-3-glycerol phosphate synthase" evidence="9">
    <location>
        <begin position="4"/>
        <end position="149"/>
    </location>
</feature>
<accession>A0A382J8R7</accession>
<feature type="non-terminal residue" evidence="10">
    <location>
        <position position="149"/>
    </location>
</feature>
<dbReference type="InterPro" id="IPR013785">
    <property type="entry name" value="Aldolase_TIM"/>
</dbReference>
<evidence type="ECO:0000256" key="8">
    <source>
        <dbReference type="ARBA" id="ARBA00023239"/>
    </source>
</evidence>
<keyword evidence="4" id="KW-0028">Amino-acid biosynthesis</keyword>
<dbReference type="AlphaFoldDB" id="A0A382J8R7"/>
<dbReference type="PANTHER" id="PTHR22854:SF2">
    <property type="entry name" value="INDOLE-3-GLYCEROL-PHOSPHATE SYNTHASE"/>
    <property type="match status" value="1"/>
</dbReference>
<dbReference type="PROSITE" id="PS00614">
    <property type="entry name" value="IGPS"/>
    <property type="match status" value="1"/>
</dbReference>
<keyword evidence="8" id="KW-0456">Lyase</keyword>
<dbReference type="InterPro" id="IPR001468">
    <property type="entry name" value="Indole-3-GlycerolPSynthase_CS"/>
</dbReference>
<dbReference type="Pfam" id="PF00218">
    <property type="entry name" value="IGPS"/>
    <property type="match status" value="1"/>
</dbReference>
<evidence type="ECO:0000256" key="1">
    <source>
        <dbReference type="ARBA" id="ARBA00001633"/>
    </source>
</evidence>
<dbReference type="EMBL" id="UINC01072083">
    <property type="protein sequence ID" value="SVC07473.1"/>
    <property type="molecule type" value="Genomic_DNA"/>
</dbReference>
<evidence type="ECO:0000256" key="7">
    <source>
        <dbReference type="ARBA" id="ARBA00023141"/>
    </source>
</evidence>
<dbReference type="GO" id="GO:0000162">
    <property type="term" value="P:L-tryptophan biosynthetic process"/>
    <property type="evidence" value="ECO:0007669"/>
    <property type="project" value="UniProtKB-UniPathway"/>
</dbReference>
<comment type="pathway">
    <text evidence="2">Amino-acid biosynthesis; L-tryptophan biosynthesis; L-tryptophan from chorismate: step 4/5.</text>
</comment>
<protein>
    <recommendedName>
        <fullName evidence="3">indole-3-glycerol-phosphate synthase</fullName>
        <ecNumber evidence="3">4.1.1.48</ecNumber>
    </recommendedName>
</protein>
<evidence type="ECO:0000256" key="6">
    <source>
        <dbReference type="ARBA" id="ARBA00022822"/>
    </source>
</evidence>
<dbReference type="GO" id="GO:0004640">
    <property type="term" value="F:phosphoribosylanthranilate isomerase activity"/>
    <property type="evidence" value="ECO:0007669"/>
    <property type="project" value="TreeGrafter"/>
</dbReference>
<dbReference type="PANTHER" id="PTHR22854">
    <property type="entry name" value="TRYPTOPHAN BIOSYNTHESIS PROTEIN"/>
    <property type="match status" value="1"/>
</dbReference>
<dbReference type="UniPathway" id="UPA00035">
    <property type="reaction ID" value="UER00043"/>
</dbReference>
<organism evidence="10">
    <name type="scientific">marine metagenome</name>
    <dbReference type="NCBI Taxonomy" id="408172"/>
    <lineage>
        <taxon>unclassified sequences</taxon>
        <taxon>metagenomes</taxon>
        <taxon>ecological metagenomes</taxon>
    </lineage>
</organism>
<evidence type="ECO:0000313" key="10">
    <source>
        <dbReference type="EMBL" id="SVC07473.1"/>
    </source>
</evidence>
<gene>
    <name evidence="10" type="ORF">METZ01_LOCUS260327</name>
</gene>
<evidence type="ECO:0000256" key="2">
    <source>
        <dbReference type="ARBA" id="ARBA00004696"/>
    </source>
</evidence>
<dbReference type="InterPro" id="IPR045186">
    <property type="entry name" value="Indole-3-glycerol_P_synth"/>
</dbReference>
<sequence length="149" mass="16756">MKISNRGFIKVLKSKIKNNQVAIIAEIKRCSPSKGYLDKNLNLNTITFDYENAGATCLSVLTDKEFFKGSLDDLKKVKELTNLPILRKDFIIDESQIIESKIAGADCILLIIAALSEEKFRKLMEASKKLNLDVLVEVHDEAELEIALK</sequence>
<evidence type="ECO:0000256" key="5">
    <source>
        <dbReference type="ARBA" id="ARBA00022793"/>
    </source>
</evidence>
<evidence type="ECO:0000259" key="9">
    <source>
        <dbReference type="Pfam" id="PF00218"/>
    </source>
</evidence>
<name>A0A382J8R7_9ZZZZ</name>
<comment type="catalytic activity">
    <reaction evidence="1">
        <text>1-(2-carboxyphenylamino)-1-deoxy-D-ribulose 5-phosphate + H(+) = (1S,2R)-1-C-(indol-3-yl)glycerol 3-phosphate + CO2 + H2O</text>
        <dbReference type="Rhea" id="RHEA:23476"/>
        <dbReference type="ChEBI" id="CHEBI:15377"/>
        <dbReference type="ChEBI" id="CHEBI:15378"/>
        <dbReference type="ChEBI" id="CHEBI:16526"/>
        <dbReference type="ChEBI" id="CHEBI:58613"/>
        <dbReference type="ChEBI" id="CHEBI:58866"/>
        <dbReference type="EC" id="4.1.1.48"/>
    </reaction>
</comment>
<proteinExistence type="predicted"/>
<keyword evidence="6" id="KW-0822">Tryptophan biosynthesis</keyword>
<dbReference type="GO" id="GO:0004425">
    <property type="term" value="F:indole-3-glycerol-phosphate synthase activity"/>
    <property type="evidence" value="ECO:0007669"/>
    <property type="project" value="UniProtKB-EC"/>
</dbReference>